<gene>
    <name evidence="5" type="primary">rpsU</name>
    <name evidence="7" type="ORF">CH330_09220</name>
</gene>
<dbReference type="HAMAP" id="MF_00358">
    <property type="entry name" value="Ribosomal_bS21"/>
    <property type="match status" value="1"/>
</dbReference>
<dbReference type="PANTHER" id="PTHR21109:SF0">
    <property type="entry name" value="SMALL RIBOSOMAL SUBUNIT PROTEIN BS21M"/>
    <property type="match status" value="1"/>
</dbReference>
<evidence type="ECO:0000256" key="1">
    <source>
        <dbReference type="ARBA" id="ARBA00006640"/>
    </source>
</evidence>
<evidence type="ECO:0000256" key="5">
    <source>
        <dbReference type="HAMAP-Rule" id="MF_00358"/>
    </source>
</evidence>
<dbReference type="GO" id="GO:0003735">
    <property type="term" value="F:structural constituent of ribosome"/>
    <property type="evidence" value="ECO:0007669"/>
    <property type="project" value="InterPro"/>
</dbReference>
<dbReference type="InterPro" id="IPR001911">
    <property type="entry name" value="Ribosomal_bS21"/>
</dbReference>
<evidence type="ECO:0000256" key="6">
    <source>
        <dbReference type="RuleBase" id="RU000667"/>
    </source>
</evidence>
<dbReference type="NCBIfam" id="TIGR00030">
    <property type="entry name" value="S21p"/>
    <property type="match status" value="1"/>
</dbReference>
<protein>
    <recommendedName>
        <fullName evidence="4 5">Small ribosomal subunit protein bS21</fullName>
    </recommendedName>
</protein>
<reference evidence="7 8" key="1">
    <citation type="submission" date="2017-07" db="EMBL/GenBank/DDBJ databases">
        <title>Recovery of genomes from metagenomes via a dereplication, aggregation, and scoring strategy.</title>
        <authorList>
            <person name="Sieber C.M."/>
            <person name="Probst A.J."/>
            <person name="Sharrar A."/>
            <person name="Thomas B.C."/>
            <person name="Hess M."/>
            <person name="Tringe S.G."/>
            <person name="Banfield J.F."/>
        </authorList>
    </citation>
    <scope>NUCLEOTIDE SEQUENCE [LARGE SCALE GENOMIC DNA]</scope>
    <source>
        <strain evidence="7">JGI_Cruoil_03_51_56</strain>
    </source>
</reference>
<dbReference type="Proteomes" id="UP000215559">
    <property type="component" value="Unassembled WGS sequence"/>
</dbReference>
<dbReference type="Gene3D" id="1.20.5.1150">
    <property type="entry name" value="Ribosomal protein S8"/>
    <property type="match status" value="1"/>
</dbReference>
<dbReference type="PANTHER" id="PTHR21109">
    <property type="entry name" value="MITOCHONDRIAL 28S RIBOSOMAL PROTEIN S21"/>
    <property type="match status" value="1"/>
</dbReference>
<evidence type="ECO:0000313" key="7">
    <source>
        <dbReference type="EMBL" id="OYD14179.1"/>
    </source>
</evidence>
<evidence type="ECO:0000256" key="4">
    <source>
        <dbReference type="ARBA" id="ARBA00035135"/>
    </source>
</evidence>
<dbReference type="AlphaFoldDB" id="A0A235BQ89"/>
<organism evidence="7 8">
    <name type="scientific">candidate division WOR-3 bacterium JGI_Cruoil_03_51_56</name>
    <dbReference type="NCBI Taxonomy" id="1973747"/>
    <lineage>
        <taxon>Bacteria</taxon>
        <taxon>Bacteria division WOR-3</taxon>
    </lineage>
</organism>
<accession>A0A235BQ89</accession>
<comment type="caution">
    <text evidence="7">The sequence shown here is derived from an EMBL/GenBank/DDBJ whole genome shotgun (WGS) entry which is preliminary data.</text>
</comment>
<keyword evidence="2 5" id="KW-0689">Ribosomal protein</keyword>
<comment type="similarity">
    <text evidence="1 5 6">Belongs to the bacterial ribosomal protein bS21 family.</text>
</comment>
<dbReference type="Pfam" id="PF01165">
    <property type="entry name" value="Ribosomal_S21"/>
    <property type="match status" value="1"/>
</dbReference>
<dbReference type="EMBL" id="NOZP01000176">
    <property type="protein sequence ID" value="OYD14179.1"/>
    <property type="molecule type" value="Genomic_DNA"/>
</dbReference>
<sequence>MAGIIVKEGESYESFMRRFRRICEKAGILRDVKRREFYEKPSEKKKRKLAEARRRAWRRRQQYNR</sequence>
<dbReference type="GO" id="GO:0006412">
    <property type="term" value="P:translation"/>
    <property type="evidence" value="ECO:0007669"/>
    <property type="project" value="UniProtKB-UniRule"/>
</dbReference>
<dbReference type="GO" id="GO:0005840">
    <property type="term" value="C:ribosome"/>
    <property type="evidence" value="ECO:0007669"/>
    <property type="project" value="UniProtKB-KW"/>
</dbReference>
<dbReference type="InterPro" id="IPR038380">
    <property type="entry name" value="Ribosomal_bS21_sf"/>
</dbReference>
<dbReference type="PRINTS" id="PR00976">
    <property type="entry name" value="RIBOSOMALS21"/>
</dbReference>
<evidence type="ECO:0000313" key="8">
    <source>
        <dbReference type="Proteomes" id="UP000215559"/>
    </source>
</evidence>
<evidence type="ECO:0000256" key="2">
    <source>
        <dbReference type="ARBA" id="ARBA00022980"/>
    </source>
</evidence>
<dbReference type="GO" id="GO:1990904">
    <property type="term" value="C:ribonucleoprotein complex"/>
    <property type="evidence" value="ECO:0007669"/>
    <property type="project" value="UniProtKB-KW"/>
</dbReference>
<name>A0A235BQ89_UNCW3</name>
<proteinExistence type="inferred from homology"/>
<keyword evidence="3 5" id="KW-0687">Ribonucleoprotein</keyword>
<evidence type="ECO:0000256" key="3">
    <source>
        <dbReference type="ARBA" id="ARBA00023274"/>
    </source>
</evidence>